<sequence length="64" mass="7381">MSDNERLYSCEYCEGAFTIDLMDAIPNGEPGKCVYCEDDEYYARARLYYLALQYGRAEREGTTS</sequence>
<protein>
    <submittedName>
        <fullName evidence="1">Uncharacterized protein</fullName>
    </submittedName>
</protein>
<gene>
    <name evidence="1" type="ORF">LCGC14_2557980</name>
</gene>
<proteinExistence type="predicted"/>
<dbReference type="AlphaFoldDB" id="A0A0F9AKX7"/>
<organism evidence="1">
    <name type="scientific">marine sediment metagenome</name>
    <dbReference type="NCBI Taxonomy" id="412755"/>
    <lineage>
        <taxon>unclassified sequences</taxon>
        <taxon>metagenomes</taxon>
        <taxon>ecological metagenomes</taxon>
    </lineage>
</organism>
<accession>A0A0F9AKX7</accession>
<comment type="caution">
    <text evidence="1">The sequence shown here is derived from an EMBL/GenBank/DDBJ whole genome shotgun (WGS) entry which is preliminary data.</text>
</comment>
<reference evidence="1" key="1">
    <citation type="journal article" date="2015" name="Nature">
        <title>Complex archaea that bridge the gap between prokaryotes and eukaryotes.</title>
        <authorList>
            <person name="Spang A."/>
            <person name="Saw J.H."/>
            <person name="Jorgensen S.L."/>
            <person name="Zaremba-Niedzwiedzka K."/>
            <person name="Martijn J."/>
            <person name="Lind A.E."/>
            <person name="van Eijk R."/>
            <person name="Schleper C."/>
            <person name="Guy L."/>
            <person name="Ettema T.J."/>
        </authorList>
    </citation>
    <scope>NUCLEOTIDE SEQUENCE</scope>
</reference>
<name>A0A0F9AKX7_9ZZZZ</name>
<dbReference type="EMBL" id="LAZR01042148">
    <property type="protein sequence ID" value="KKL10224.1"/>
    <property type="molecule type" value="Genomic_DNA"/>
</dbReference>
<evidence type="ECO:0000313" key="1">
    <source>
        <dbReference type="EMBL" id="KKL10224.1"/>
    </source>
</evidence>